<gene>
    <name evidence="9" type="ORF">ATM17_01475</name>
</gene>
<evidence type="ECO:0000256" key="1">
    <source>
        <dbReference type="ARBA" id="ARBA00022438"/>
    </source>
</evidence>
<dbReference type="AlphaFoldDB" id="A0AAC8YX14"/>
<dbReference type="Pfam" id="PF04389">
    <property type="entry name" value="Peptidase_M28"/>
    <property type="match status" value="1"/>
</dbReference>
<name>A0AAC8YX14_SPHMC</name>
<keyword evidence="2" id="KW-0645">Protease</keyword>
<accession>A0AAC8YX14</accession>
<sequence>MPAQGENAMRRVMQKKTFRAGLTALALVASASPVAVLAADAPVTEAQLAEHIKVLASDAFEGRAPGTEGEDRTIAYIVGEWAKAGLEAVPGSATPWLQPVPLIESQSTGSSAKFKVRGRDFALADDGIILTGREPSVSLAGVSAVFVGYGVDGAGKVNADVTGKLAIMLFDNAPFGDKLPRYRERRQMLADAGAAGVLVIATDALPWEQLREAVGEKSTRLANAKAGPQISGFLSAEAADALLAGAGQDGAALREAAKSKDYLGLALPVTADLAATSTIRAYDSHNVIAKLPGAKPDGKAVLFLGHWDHLGICRPDDATDRICNGAVDNASGIAVLIETAKRLATGPRADRDIYFLATTAEEKGLLGAHYFADHPALPLADITVALNVDTIAISPRGTPVATIGRGQPAYDAVVRDVATKLGRKLDDDGEADAFIQRQDGWALGAKGVTSLMVGGSFSDMPLLEVFLGSDYHQASDNFSDQIPLGGAAEDADLHVALGRAFADTKRWPGK</sequence>
<evidence type="ECO:0000256" key="6">
    <source>
        <dbReference type="ARBA" id="ARBA00022833"/>
    </source>
</evidence>
<dbReference type="InterPro" id="IPR045175">
    <property type="entry name" value="M28_fam"/>
</dbReference>
<feature type="signal peptide" evidence="7">
    <location>
        <begin position="1"/>
        <end position="31"/>
    </location>
</feature>
<reference evidence="10" key="1">
    <citation type="submission" date="2015-11" db="EMBL/GenBank/DDBJ databases">
        <title>Complete genome sequence of a polyethylene-glycol degrader Sphingopyxis macrogoltabida 203N (NBRC 111659).</title>
        <authorList>
            <person name="Yoshiyuki O."/>
            <person name="Shouta N."/>
            <person name="Nagata Y."/>
            <person name="Numata M."/>
            <person name="Tsuchikane K."/>
            <person name="Hosoyama A."/>
            <person name="Yamazoe A."/>
            <person name="Tsuda M."/>
            <person name="Fujita N."/>
            <person name="Kawai F."/>
        </authorList>
    </citation>
    <scope>NUCLEOTIDE SEQUENCE [LARGE SCALE GENOMIC DNA]</scope>
    <source>
        <strain evidence="10">203N</strain>
    </source>
</reference>
<organism evidence="9 10">
    <name type="scientific">Sphingopyxis macrogoltabida</name>
    <name type="common">Sphingomonas macrogoltabidus</name>
    <dbReference type="NCBI Taxonomy" id="33050"/>
    <lineage>
        <taxon>Bacteria</taxon>
        <taxon>Pseudomonadati</taxon>
        <taxon>Pseudomonadota</taxon>
        <taxon>Alphaproteobacteria</taxon>
        <taxon>Sphingomonadales</taxon>
        <taxon>Sphingomonadaceae</taxon>
        <taxon>Sphingopyxis</taxon>
    </lineage>
</organism>
<reference evidence="9 10" key="2">
    <citation type="journal article" date="2016" name="Genome Announc.">
        <title>Complete Genome Sequence of Sphingopyxis macrogoltabida Strain 203N (NBRC 111659), a Polyethylene Glycol Degrader.</title>
        <authorList>
            <person name="Ohtsubo Y."/>
            <person name="Nonoyama S."/>
            <person name="Nagata Y."/>
            <person name="Numata M."/>
            <person name="Tsuchikane K."/>
            <person name="Hosoyama A."/>
            <person name="Yamazoe A."/>
            <person name="Tsuda M."/>
            <person name="Fujita N."/>
            <person name="Kawai F."/>
        </authorList>
    </citation>
    <scope>NUCLEOTIDE SEQUENCE [LARGE SCALE GENOMIC DNA]</scope>
    <source>
        <strain evidence="9 10">203N</strain>
    </source>
</reference>
<keyword evidence="4 7" id="KW-0732">Signal</keyword>
<dbReference type="GO" id="GO:0004177">
    <property type="term" value="F:aminopeptidase activity"/>
    <property type="evidence" value="ECO:0007669"/>
    <property type="project" value="UniProtKB-KW"/>
</dbReference>
<keyword evidence="10" id="KW-1185">Reference proteome</keyword>
<feature type="domain" description="Peptidase M28" evidence="8">
    <location>
        <begin position="286"/>
        <end position="480"/>
    </location>
</feature>
<dbReference type="PANTHER" id="PTHR12147:SF56">
    <property type="entry name" value="AMINOPEPTIDASE YDR415C-RELATED"/>
    <property type="match status" value="1"/>
</dbReference>
<evidence type="ECO:0000259" key="8">
    <source>
        <dbReference type="Pfam" id="PF04389"/>
    </source>
</evidence>
<evidence type="ECO:0000313" key="9">
    <source>
        <dbReference type="EMBL" id="AMU87717.1"/>
    </source>
</evidence>
<evidence type="ECO:0000256" key="4">
    <source>
        <dbReference type="ARBA" id="ARBA00022729"/>
    </source>
</evidence>
<evidence type="ECO:0000313" key="10">
    <source>
        <dbReference type="Proteomes" id="UP000076088"/>
    </source>
</evidence>
<dbReference type="EMBL" id="CP013344">
    <property type="protein sequence ID" value="AMU87717.1"/>
    <property type="molecule type" value="Genomic_DNA"/>
</dbReference>
<evidence type="ECO:0000256" key="3">
    <source>
        <dbReference type="ARBA" id="ARBA00022723"/>
    </source>
</evidence>
<dbReference type="InterPro" id="IPR007484">
    <property type="entry name" value="Peptidase_M28"/>
</dbReference>
<dbReference type="Gene3D" id="3.50.30.30">
    <property type="match status" value="1"/>
</dbReference>
<dbReference type="Proteomes" id="UP000076088">
    <property type="component" value="Chromosome"/>
</dbReference>
<evidence type="ECO:0000256" key="7">
    <source>
        <dbReference type="SAM" id="SignalP"/>
    </source>
</evidence>
<keyword evidence="5" id="KW-0378">Hydrolase</keyword>
<dbReference type="GO" id="GO:0006508">
    <property type="term" value="P:proteolysis"/>
    <property type="evidence" value="ECO:0007669"/>
    <property type="project" value="UniProtKB-KW"/>
</dbReference>
<evidence type="ECO:0000256" key="2">
    <source>
        <dbReference type="ARBA" id="ARBA00022670"/>
    </source>
</evidence>
<feature type="chain" id="PRO_5042117197" evidence="7">
    <location>
        <begin position="32"/>
        <end position="510"/>
    </location>
</feature>
<dbReference type="GO" id="GO:0008235">
    <property type="term" value="F:metalloexopeptidase activity"/>
    <property type="evidence" value="ECO:0007669"/>
    <property type="project" value="InterPro"/>
</dbReference>
<dbReference type="SUPFAM" id="SSF53187">
    <property type="entry name" value="Zn-dependent exopeptidases"/>
    <property type="match status" value="1"/>
</dbReference>
<dbReference type="Gene3D" id="3.40.630.10">
    <property type="entry name" value="Zn peptidases"/>
    <property type="match status" value="1"/>
</dbReference>
<keyword evidence="3" id="KW-0479">Metal-binding</keyword>
<dbReference type="PANTHER" id="PTHR12147">
    <property type="entry name" value="METALLOPEPTIDASE M28 FAMILY MEMBER"/>
    <property type="match status" value="1"/>
</dbReference>
<dbReference type="GO" id="GO:0046872">
    <property type="term" value="F:metal ion binding"/>
    <property type="evidence" value="ECO:0007669"/>
    <property type="project" value="UniProtKB-KW"/>
</dbReference>
<proteinExistence type="predicted"/>
<keyword evidence="1" id="KW-0031">Aminopeptidase</keyword>
<evidence type="ECO:0000256" key="5">
    <source>
        <dbReference type="ARBA" id="ARBA00022801"/>
    </source>
</evidence>
<keyword evidence="6" id="KW-0862">Zinc</keyword>
<protein>
    <submittedName>
        <fullName evidence="9">Peptidase M28</fullName>
    </submittedName>
</protein>